<dbReference type="InterPro" id="IPR005104">
    <property type="entry name" value="WHTH_HrcA_DNA-bd"/>
</dbReference>
<dbReference type="Gene3D" id="3.30.390.60">
    <property type="entry name" value="Heat-inducible transcription repressor hrca homolog, domain 3"/>
    <property type="match status" value="1"/>
</dbReference>
<dbReference type="PIRSF" id="PIRSF005485">
    <property type="entry name" value="HrcA"/>
    <property type="match status" value="1"/>
</dbReference>
<keyword evidence="3 5" id="KW-0346">Stress response</keyword>
<evidence type="ECO:0000256" key="4">
    <source>
        <dbReference type="ARBA" id="ARBA00023163"/>
    </source>
</evidence>
<keyword evidence="9" id="KW-1185">Reference proteome</keyword>
<dbReference type="Gene3D" id="1.10.10.10">
    <property type="entry name" value="Winged helix-like DNA-binding domain superfamily/Winged helix DNA-binding domain"/>
    <property type="match status" value="1"/>
</dbReference>
<feature type="domain" description="Winged helix-turn-helix transcription repressor HrcA DNA-binding" evidence="7">
    <location>
        <begin position="1"/>
        <end position="71"/>
    </location>
</feature>
<dbReference type="Pfam" id="PF03444">
    <property type="entry name" value="WHD_HrcA"/>
    <property type="match status" value="1"/>
</dbReference>
<dbReference type="AlphaFoldDB" id="A0A0C1M820"/>
<evidence type="ECO:0000313" key="9">
    <source>
        <dbReference type="Proteomes" id="UP000031397"/>
    </source>
</evidence>
<dbReference type="EMBL" id="JOJZ01000007">
    <property type="protein sequence ID" value="KID42654.1"/>
    <property type="molecule type" value="Genomic_DNA"/>
</dbReference>
<dbReference type="SUPFAM" id="SSF55781">
    <property type="entry name" value="GAF domain-like"/>
    <property type="match status" value="1"/>
</dbReference>
<proteinExistence type="inferred from homology"/>
<protein>
    <recommendedName>
        <fullName evidence="5">Heat-inducible transcription repressor HrcA</fullName>
    </recommendedName>
</protein>
<dbReference type="InterPro" id="IPR002571">
    <property type="entry name" value="HrcA"/>
</dbReference>
<feature type="domain" description="Heat-inducible transcription repressor HrcA C-terminal" evidence="6">
    <location>
        <begin position="104"/>
        <end position="323"/>
    </location>
</feature>
<dbReference type="PATRIC" id="fig|1614.7.peg.98"/>
<comment type="function">
    <text evidence="5">Negative regulator of class I heat shock genes (grpE-dnaK-dnaJ and groELS operons). Prevents heat-shock induction of these operons.</text>
</comment>
<dbReference type="InterPro" id="IPR036388">
    <property type="entry name" value="WH-like_DNA-bd_sf"/>
</dbReference>
<keyword evidence="2 5" id="KW-0805">Transcription regulation</keyword>
<dbReference type="PANTHER" id="PTHR34824">
    <property type="entry name" value="HEAT-INDUCIBLE TRANSCRIPTION REPRESSOR HRCA"/>
    <property type="match status" value="1"/>
</dbReference>
<reference evidence="8 9" key="1">
    <citation type="submission" date="2014-06" db="EMBL/GenBank/DDBJ databases">
        <title>Functional and comparative genomic analyses of the Drosophila gut microbiota identify candidate symbiosis factors.</title>
        <authorList>
            <person name="Newell P.D."/>
            <person name="Chaston J.M."/>
            <person name="Douglas A.E."/>
        </authorList>
    </citation>
    <scope>NUCLEOTIDE SEQUENCE [LARGE SCALE GENOMIC DNA]</scope>
    <source>
        <strain evidence="8 9">DmCS_002</strain>
    </source>
</reference>
<sequence length="347" mass="39003">MLTERQNMILKYIVDDYTDNGVPIGSKRLASQLPMNVSSATIRNEMAVLSGQNLIQKVHTSSGRVPSNEGYRYYIDNLVAPVLVDNEEKSLIHNALGGTFQQIDDIVKQSADILSSLTDYTAMTLSPEQTNTETLRHFQLIKLSDHQVMAIIVMNDGQVESQPFITNDHIDEDKLVQATNLVNDKLSGKSIPEVLNELKTTIPEEIRDYLTSSENFVSAFEYVINKSLKDHFFVSGRMNLLDTMDDKKDIKNMKPLYSMFGDNSNMAQILDNDAKPISVMIGSELRNDLLKNYSIISGTYDVGVHGMGRIAVIGPTRMAYPKVLGLVDAFKDELQKRINGYYNNYDK</sequence>
<dbReference type="GeneID" id="74912811"/>
<evidence type="ECO:0000256" key="5">
    <source>
        <dbReference type="HAMAP-Rule" id="MF_00081"/>
    </source>
</evidence>
<dbReference type="Pfam" id="PF01628">
    <property type="entry name" value="HrcA"/>
    <property type="match status" value="1"/>
</dbReference>
<name>A0A0C1M820_9LACO</name>
<dbReference type="InterPro" id="IPR021153">
    <property type="entry name" value="HrcA_C"/>
</dbReference>
<dbReference type="HAMAP" id="MF_00081">
    <property type="entry name" value="HrcA"/>
    <property type="match status" value="1"/>
</dbReference>
<evidence type="ECO:0000256" key="2">
    <source>
        <dbReference type="ARBA" id="ARBA00023015"/>
    </source>
</evidence>
<dbReference type="GO" id="GO:0003677">
    <property type="term" value="F:DNA binding"/>
    <property type="evidence" value="ECO:0007669"/>
    <property type="project" value="InterPro"/>
</dbReference>
<dbReference type="InterPro" id="IPR029016">
    <property type="entry name" value="GAF-like_dom_sf"/>
</dbReference>
<evidence type="ECO:0000256" key="1">
    <source>
        <dbReference type="ARBA" id="ARBA00022491"/>
    </source>
</evidence>
<dbReference type="RefSeq" id="WP_039143021.1">
    <property type="nucleotide sequence ID" value="NZ_JOJZ01000007.1"/>
</dbReference>
<keyword evidence="1 5" id="KW-0678">Repressor</keyword>
<gene>
    <name evidence="5" type="primary">hrcA</name>
    <name evidence="8" type="ORF">LfDm3_0106</name>
</gene>
<comment type="caution">
    <text evidence="8">The sequence shown here is derived from an EMBL/GenBank/DDBJ whole genome shotgun (WGS) entry which is preliminary data.</text>
</comment>
<dbReference type="NCBIfam" id="TIGR00331">
    <property type="entry name" value="hrcA"/>
    <property type="match status" value="1"/>
</dbReference>
<dbReference type="GO" id="GO:0045892">
    <property type="term" value="P:negative regulation of DNA-templated transcription"/>
    <property type="evidence" value="ECO:0007669"/>
    <property type="project" value="UniProtKB-UniRule"/>
</dbReference>
<dbReference type="SUPFAM" id="SSF46785">
    <property type="entry name" value="Winged helix' DNA-binding domain"/>
    <property type="match status" value="1"/>
</dbReference>
<dbReference type="Proteomes" id="UP000031397">
    <property type="component" value="Unassembled WGS sequence"/>
</dbReference>
<evidence type="ECO:0000313" key="8">
    <source>
        <dbReference type="EMBL" id="KID42654.1"/>
    </source>
</evidence>
<evidence type="ECO:0000256" key="3">
    <source>
        <dbReference type="ARBA" id="ARBA00023016"/>
    </source>
</evidence>
<dbReference type="Gene3D" id="3.30.450.40">
    <property type="match status" value="1"/>
</dbReference>
<dbReference type="InterPro" id="IPR036390">
    <property type="entry name" value="WH_DNA-bd_sf"/>
</dbReference>
<organism evidence="8 9">
    <name type="scientific">Fructilactobacillus fructivorans</name>
    <dbReference type="NCBI Taxonomy" id="1614"/>
    <lineage>
        <taxon>Bacteria</taxon>
        <taxon>Bacillati</taxon>
        <taxon>Bacillota</taxon>
        <taxon>Bacilli</taxon>
        <taxon>Lactobacillales</taxon>
        <taxon>Lactobacillaceae</taxon>
        <taxon>Fructilactobacillus</taxon>
    </lineage>
</organism>
<dbReference type="OrthoDB" id="9783139at2"/>
<keyword evidence="4 5" id="KW-0804">Transcription</keyword>
<dbReference type="InterPro" id="IPR023120">
    <property type="entry name" value="WHTH_transcript_rep_HrcA_IDD"/>
</dbReference>
<accession>A0A0C1M820</accession>
<evidence type="ECO:0000259" key="7">
    <source>
        <dbReference type="Pfam" id="PF03444"/>
    </source>
</evidence>
<dbReference type="PANTHER" id="PTHR34824:SF1">
    <property type="entry name" value="HEAT-INDUCIBLE TRANSCRIPTION REPRESSOR HRCA"/>
    <property type="match status" value="1"/>
</dbReference>
<evidence type="ECO:0000259" key="6">
    <source>
        <dbReference type="Pfam" id="PF01628"/>
    </source>
</evidence>
<comment type="similarity">
    <text evidence="5">Belongs to the HrcA family.</text>
</comment>